<evidence type="ECO:0000256" key="1">
    <source>
        <dbReference type="SAM" id="Phobius"/>
    </source>
</evidence>
<name>A0A0P1EUQ5_9RHOB</name>
<dbReference type="AlphaFoldDB" id="A0A0P1EUQ5"/>
<feature type="transmembrane region" description="Helical" evidence="1">
    <location>
        <begin position="49"/>
        <end position="68"/>
    </location>
</feature>
<gene>
    <name evidence="2" type="ORF">SHM7688_03641</name>
</gene>
<organism evidence="2 3">
    <name type="scientific">Shimia marina</name>
    <dbReference type="NCBI Taxonomy" id="321267"/>
    <lineage>
        <taxon>Bacteria</taxon>
        <taxon>Pseudomonadati</taxon>
        <taxon>Pseudomonadota</taxon>
        <taxon>Alphaproteobacteria</taxon>
        <taxon>Rhodobacterales</taxon>
        <taxon>Roseobacteraceae</taxon>
    </lineage>
</organism>
<reference evidence="2 3" key="1">
    <citation type="submission" date="2015-09" db="EMBL/GenBank/DDBJ databases">
        <authorList>
            <consortium name="Swine Surveillance"/>
        </authorList>
    </citation>
    <scope>NUCLEOTIDE SEQUENCE [LARGE SCALE GENOMIC DNA]</scope>
    <source>
        <strain evidence="2 3">CECT 7688</strain>
    </source>
</reference>
<evidence type="ECO:0000313" key="2">
    <source>
        <dbReference type="EMBL" id="CUH54171.1"/>
    </source>
</evidence>
<protein>
    <submittedName>
        <fullName evidence="2">Uncharacterized protein</fullName>
    </submittedName>
</protein>
<keyword evidence="1" id="KW-0812">Transmembrane</keyword>
<dbReference type="OrthoDB" id="7866534at2"/>
<proteinExistence type="predicted"/>
<sequence length="115" mass="12771">MSESQAEFHDRLARIYRKQAETGLTSRKSVTIDRNGYVIVRGAGRGRGFPWAGLMMVVVSFFVIKGVMMSQIGADFYTQNVVRLSGGTQVEKAAAWTMRPDPISSWLATQIKANL</sequence>
<keyword evidence="1" id="KW-0472">Membrane</keyword>
<dbReference type="Proteomes" id="UP000054823">
    <property type="component" value="Unassembled WGS sequence"/>
</dbReference>
<dbReference type="EMBL" id="CYPW01000040">
    <property type="protein sequence ID" value="CUH54171.1"/>
    <property type="molecule type" value="Genomic_DNA"/>
</dbReference>
<dbReference type="RefSeq" id="WP_058241323.1">
    <property type="nucleotide sequence ID" value="NZ_CYPW01000040.1"/>
</dbReference>
<dbReference type="STRING" id="321267.SHM7688_03641"/>
<accession>A0A0P1EUQ5</accession>
<evidence type="ECO:0000313" key="3">
    <source>
        <dbReference type="Proteomes" id="UP000054823"/>
    </source>
</evidence>
<keyword evidence="1" id="KW-1133">Transmembrane helix</keyword>
<keyword evidence="3" id="KW-1185">Reference proteome</keyword>